<keyword evidence="7" id="KW-0653">Protein transport</keyword>
<evidence type="ECO:0000256" key="6">
    <source>
        <dbReference type="ARBA" id="ARBA00022737"/>
    </source>
</evidence>
<evidence type="ECO:0000256" key="2">
    <source>
        <dbReference type="ARBA" id="ARBA00004514"/>
    </source>
</evidence>
<dbReference type="GO" id="GO:0016558">
    <property type="term" value="P:protein import into peroxisome matrix"/>
    <property type="evidence" value="ECO:0007669"/>
    <property type="project" value="InterPro"/>
</dbReference>
<dbReference type="Proteomes" id="UP000789739">
    <property type="component" value="Unassembled WGS sequence"/>
</dbReference>
<keyword evidence="6" id="KW-0677">Repeat</keyword>
<dbReference type="InterPro" id="IPR015943">
    <property type="entry name" value="WD40/YVTN_repeat-like_dom_sf"/>
</dbReference>
<dbReference type="EMBL" id="CAJVPI010000266">
    <property type="protein sequence ID" value="CAG8510737.1"/>
    <property type="molecule type" value="Genomic_DNA"/>
</dbReference>
<evidence type="ECO:0000256" key="9">
    <source>
        <dbReference type="ARBA" id="ARBA00024017"/>
    </source>
</evidence>
<evidence type="ECO:0000256" key="1">
    <source>
        <dbReference type="ARBA" id="ARBA00004253"/>
    </source>
</evidence>
<gene>
    <name evidence="12" type="ORF">PBRASI_LOCUS3098</name>
</gene>
<evidence type="ECO:0000256" key="8">
    <source>
        <dbReference type="ARBA" id="ARBA00023140"/>
    </source>
</evidence>
<dbReference type="AlphaFoldDB" id="A0A9N8ZY49"/>
<sequence>MLTFKTEGYNGYSVQFSPFVEHKLACASSANFGLVGNGRLFILNLGTTPNGMSMERMFDTQDGLFDCSWSEINENQIVTASGDGSIKLWDITLAEFPIRNWKEHQREVFSVHWNYIKKDTFVSGSWDQTIKLWHPDQPQSLSTFTGHTACIYSTLWSPYNADLFGSVSGDRTFRLWDTKTPKPVIVIPAHRDEILSFDWNKYRDQTIVTGSVDTTLRIWDLRFPDREVKTLQGHQYAVRRVKYSPHSGDIIASASYDMTMRVWNVATMNPLLMLHNLHTEFVLGIDFNLYVEGQIATCAWDEMVHVIQLVS</sequence>
<evidence type="ECO:0000313" key="12">
    <source>
        <dbReference type="EMBL" id="CAG8510737.1"/>
    </source>
</evidence>
<dbReference type="InterPro" id="IPR044536">
    <property type="entry name" value="PEX7"/>
</dbReference>
<name>A0A9N8ZY49_9GLOM</name>
<dbReference type="SMART" id="SM00320">
    <property type="entry name" value="WD40"/>
    <property type="match status" value="6"/>
</dbReference>
<dbReference type="GO" id="GO:0005782">
    <property type="term" value="C:peroxisomal matrix"/>
    <property type="evidence" value="ECO:0007669"/>
    <property type="project" value="UniProtKB-SubCell"/>
</dbReference>
<feature type="repeat" description="WD" evidence="11">
    <location>
        <begin position="73"/>
        <end position="91"/>
    </location>
</feature>
<dbReference type="PANTHER" id="PTHR46027:SF1">
    <property type="entry name" value="PEROXISOMAL TARGETING SIGNAL 2 RECEPTOR"/>
    <property type="match status" value="1"/>
</dbReference>
<evidence type="ECO:0000256" key="5">
    <source>
        <dbReference type="ARBA" id="ARBA00022574"/>
    </source>
</evidence>
<keyword evidence="5 11" id="KW-0853">WD repeat</keyword>
<feature type="repeat" description="WD" evidence="11">
    <location>
        <begin position="231"/>
        <end position="273"/>
    </location>
</feature>
<dbReference type="Gene3D" id="2.130.10.10">
    <property type="entry name" value="YVTN repeat-like/Quinoprotein amine dehydrogenase"/>
    <property type="match status" value="1"/>
</dbReference>
<dbReference type="PRINTS" id="PR00320">
    <property type="entry name" value="GPROTEINBRPT"/>
</dbReference>
<dbReference type="GO" id="GO:0005053">
    <property type="term" value="F:peroxisome matrix targeting signal-2 binding"/>
    <property type="evidence" value="ECO:0007669"/>
    <property type="project" value="InterPro"/>
</dbReference>
<feature type="repeat" description="WD" evidence="11">
    <location>
        <begin position="187"/>
        <end position="222"/>
    </location>
</feature>
<dbReference type="PROSITE" id="PS00678">
    <property type="entry name" value="WD_REPEATS_1"/>
    <property type="match status" value="3"/>
</dbReference>
<comment type="subcellular location">
    <subcellularLocation>
        <location evidence="2">Cytoplasm</location>
        <location evidence="2">Cytosol</location>
    </subcellularLocation>
    <subcellularLocation>
        <location evidence="1">Peroxisome matrix</location>
    </subcellularLocation>
</comment>
<protein>
    <recommendedName>
        <fullName evidence="10">Peroxin-7</fullName>
    </recommendedName>
</protein>
<dbReference type="InterPro" id="IPR001680">
    <property type="entry name" value="WD40_rpt"/>
</dbReference>
<dbReference type="InterPro" id="IPR020472">
    <property type="entry name" value="WD40_PAC1"/>
</dbReference>
<dbReference type="PANTHER" id="PTHR46027">
    <property type="entry name" value="PEROXISOMAL TARGETING SIGNAL 2 RECEPTOR"/>
    <property type="match status" value="1"/>
</dbReference>
<evidence type="ECO:0000256" key="11">
    <source>
        <dbReference type="PROSITE-ProRule" id="PRU00221"/>
    </source>
</evidence>
<comment type="similarity">
    <text evidence="9">Belongs to the WD repeat peroxin-7 family.</text>
</comment>
<dbReference type="Pfam" id="PF00400">
    <property type="entry name" value="WD40"/>
    <property type="match status" value="5"/>
</dbReference>
<evidence type="ECO:0000313" key="13">
    <source>
        <dbReference type="Proteomes" id="UP000789739"/>
    </source>
</evidence>
<evidence type="ECO:0000256" key="10">
    <source>
        <dbReference type="ARBA" id="ARBA00032565"/>
    </source>
</evidence>
<accession>A0A9N8ZY49</accession>
<keyword evidence="8" id="KW-0576">Peroxisome</keyword>
<dbReference type="PROSITE" id="PS50082">
    <property type="entry name" value="WD_REPEATS_2"/>
    <property type="match status" value="5"/>
</dbReference>
<dbReference type="CDD" id="cd00200">
    <property type="entry name" value="WD40"/>
    <property type="match status" value="1"/>
</dbReference>
<evidence type="ECO:0000256" key="7">
    <source>
        <dbReference type="ARBA" id="ARBA00022927"/>
    </source>
</evidence>
<organism evidence="12 13">
    <name type="scientific">Paraglomus brasilianum</name>
    <dbReference type="NCBI Taxonomy" id="144538"/>
    <lineage>
        <taxon>Eukaryota</taxon>
        <taxon>Fungi</taxon>
        <taxon>Fungi incertae sedis</taxon>
        <taxon>Mucoromycota</taxon>
        <taxon>Glomeromycotina</taxon>
        <taxon>Glomeromycetes</taxon>
        <taxon>Paraglomerales</taxon>
        <taxon>Paraglomeraceae</taxon>
        <taxon>Paraglomus</taxon>
    </lineage>
</organism>
<dbReference type="InterPro" id="IPR036322">
    <property type="entry name" value="WD40_repeat_dom_sf"/>
</dbReference>
<reference evidence="12" key="1">
    <citation type="submission" date="2021-06" db="EMBL/GenBank/DDBJ databases">
        <authorList>
            <person name="Kallberg Y."/>
            <person name="Tangrot J."/>
            <person name="Rosling A."/>
        </authorList>
    </citation>
    <scope>NUCLEOTIDE SEQUENCE</scope>
    <source>
        <strain evidence="12">BR232B</strain>
    </source>
</reference>
<keyword evidence="13" id="KW-1185">Reference proteome</keyword>
<evidence type="ECO:0000256" key="3">
    <source>
        <dbReference type="ARBA" id="ARBA00022448"/>
    </source>
</evidence>
<dbReference type="SUPFAM" id="SSF50978">
    <property type="entry name" value="WD40 repeat-like"/>
    <property type="match status" value="1"/>
</dbReference>
<dbReference type="OrthoDB" id="273771at2759"/>
<comment type="caution">
    <text evidence="12">The sequence shown here is derived from an EMBL/GenBank/DDBJ whole genome shotgun (WGS) entry which is preliminary data.</text>
</comment>
<keyword evidence="3" id="KW-0813">Transport</keyword>
<feature type="repeat" description="WD" evidence="11">
    <location>
        <begin position="101"/>
        <end position="143"/>
    </location>
</feature>
<feature type="repeat" description="WD" evidence="11">
    <location>
        <begin position="144"/>
        <end position="186"/>
    </location>
</feature>
<dbReference type="GO" id="GO:0005829">
    <property type="term" value="C:cytosol"/>
    <property type="evidence" value="ECO:0007669"/>
    <property type="project" value="UniProtKB-SubCell"/>
</dbReference>
<dbReference type="PROSITE" id="PS50294">
    <property type="entry name" value="WD_REPEATS_REGION"/>
    <property type="match status" value="3"/>
</dbReference>
<dbReference type="InterPro" id="IPR019775">
    <property type="entry name" value="WD40_repeat_CS"/>
</dbReference>
<evidence type="ECO:0000256" key="4">
    <source>
        <dbReference type="ARBA" id="ARBA00022490"/>
    </source>
</evidence>
<proteinExistence type="inferred from homology"/>
<keyword evidence="4" id="KW-0963">Cytoplasm</keyword>